<dbReference type="GO" id="GO:0004222">
    <property type="term" value="F:metalloendopeptidase activity"/>
    <property type="evidence" value="ECO:0007669"/>
    <property type="project" value="TreeGrafter"/>
</dbReference>
<evidence type="ECO:0000313" key="5">
    <source>
        <dbReference type="Proteomes" id="UP000199092"/>
    </source>
</evidence>
<dbReference type="PROSITE" id="PS51318">
    <property type="entry name" value="TAT"/>
    <property type="match status" value="1"/>
</dbReference>
<organism evidence="4 5">
    <name type="scientific">Friedmanniella luteola</name>
    <dbReference type="NCBI Taxonomy" id="546871"/>
    <lineage>
        <taxon>Bacteria</taxon>
        <taxon>Bacillati</taxon>
        <taxon>Actinomycetota</taxon>
        <taxon>Actinomycetes</taxon>
        <taxon>Propionibacteriales</taxon>
        <taxon>Nocardioidaceae</taxon>
        <taxon>Friedmanniella</taxon>
    </lineage>
</organism>
<keyword evidence="1" id="KW-0175">Coiled coil</keyword>
<dbReference type="AlphaFoldDB" id="A0A1H1YRY8"/>
<dbReference type="CDD" id="cd12797">
    <property type="entry name" value="M23_peptidase"/>
    <property type="match status" value="1"/>
</dbReference>
<dbReference type="STRING" id="546871.SAMN04488543_3419"/>
<dbReference type="PANTHER" id="PTHR21666">
    <property type="entry name" value="PEPTIDASE-RELATED"/>
    <property type="match status" value="1"/>
</dbReference>
<dbReference type="Gene3D" id="2.70.70.10">
    <property type="entry name" value="Glucose Permease (Domain IIA)"/>
    <property type="match status" value="1"/>
</dbReference>
<dbReference type="InterPro" id="IPR006311">
    <property type="entry name" value="TAT_signal"/>
</dbReference>
<dbReference type="PANTHER" id="PTHR21666:SF270">
    <property type="entry name" value="MUREIN HYDROLASE ACTIVATOR ENVC"/>
    <property type="match status" value="1"/>
</dbReference>
<dbReference type="OrthoDB" id="1099523at2"/>
<dbReference type="SUPFAM" id="SSF51261">
    <property type="entry name" value="Duplicated hybrid motif"/>
    <property type="match status" value="1"/>
</dbReference>
<reference evidence="4 5" key="1">
    <citation type="submission" date="2016-10" db="EMBL/GenBank/DDBJ databases">
        <authorList>
            <person name="de Groot N.N."/>
        </authorList>
    </citation>
    <scope>NUCLEOTIDE SEQUENCE [LARGE SCALE GENOMIC DNA]</scope>
    <source>
        <strain evidence="4 5">DSM 21741</strain>
    </source>
</reference>
<dbReference type="InterPro" id="IPR016047">
    <property type="entry name" value="M23ase_b-sheet_dom"/>
</dbReference>
<keyword evidence="4" id="KW-0378">Hydrolase</keyword>
<sequence length="348" mass="35181">MLVPTPRRPARRADVVDVERRSWLSTATAALAVSALGLVLAGSITATGNAEPRPAPPGVASPQQQAVRVATPSPTPDPSVLEAFSFGGDGGEPLRQAIVAEHAAQRAEELAKDAEAISRAANQARTKARQEGLTAAEKATQAKGAELARQALERAAAARAAAVTARAAAEAAAKALAAAPTTAPTTAPTGPTAPAAPTVPDAPVVVTGGGGAVSPVPGAVVGASFGQYGLWSRYHTGLDFRAGYGVPIKAVKSGTVLYAGNSGDWAGNHVAVLHGDGMTTMSSHMSSMAVSAGQTVQAGQVLGYVGQTGRAFGPHLHFELYPAGVRYGDVYRAVDPVPWLRAAGVATR</sequence>
<dbReference type="InterPro" id="IPR011055">
    <property type="entry name" value="Dup_hybrid_motif"/>
</dbReference>
<proteinExistence type="predicted"/>
<dbReference type="RefSeq" id="WP_091414340.1">
    <property type="nucleotide sequence ID" value="NZ_LT629749.1"/>
</dbReference>
<dbReference type="EMBL" id="LT629749">
    <property type="protein sequence ID" value="SDT24218.1"/>
    <property type="molecule type" value="Genomic_DNA"/>
</dbReference>
<protein>
    <submittedName>
        <fullName evidence="4">Murein DD-endopeptidase MepM and murein hydrolase activator NlpD, contain LysM domain</fullName>
    </submittedName>
</protein>
<feature type="domain" description="M23ase beta-sheet core" evidence="3">
    <location>
        <begin position="234"/>
        <end position="324"/>
    </location>
</feature>
<gene>
    <name evidence="4" type="ORF">SAMN04488543_3419</name>
</gene>
<evidence type="ECO:0000259" key="3">
    <source>
        <dbReference type="Pfam" id="PF01551"/>
    </source>
</evidence>
<evidence type="ECO:0000256" key="1">
    <source>
        <dbReference type="SAM" id="Coils"/>
    </source>
</evidence>
<feature type="region of interest" description="Disordered" evidence="2">
    <location>
        <begin position="49"/>
        <end position="76"/>
    </location>
</feature>
<dbReference type="Pfam" id="PF01551">
    <property type="entry name" value="Peptidase_M23"/>
    <property type="match status" value="1"/>
</dbReference>
<dbReference type="InterPro" id="IPR050570">
    <property type="entry name" value="Cell_wall_metabolism_enzyme"/>
</dbReference>
<feature type="region of interest" description="Disordered" evidence="2">
    <location>
        <begin position="179"/>
        <end position="198"/>
    </location>
</feature>
<name>A0A1H1YRY8_9ACTN</name>
<dbReference type="Proteomes" id="UP000199092">
    <property type="component" value="Chromosome I"/>
</dbReference>
<feature type="coiled-coil region" evidence="1">
    <location>
        <begin position="100"/>
        <end position="127"/>
    </location>
</feature>
<evidence type="ECO:0000256" key="2">
    <source>
        <dbReference type="SAM" id="MobiDB-lite"/>
    </source>
</evidence>
<keyword evidence="5" id="KW-1185">Reference proteome</keyword>
<evidence type="ECO:0000313" key="4">
    <source>
        <dbReference type="EMBL" id="SDT24218.1"/>
    </source>
</evidence>
<accession>A0A1H1YRY8</accession>